<dbReference type="PROSITE" id="PS50104">
    <property type="entry name" value="TIR"/>
    <property type="match status" value="1"/>
</dbReference>
<dbReference type="RefSeq" id="WP_159719456.1">
    <property type="nucleotide sequence ID" value="NZ_JAQOTG010000037.1"/>
</dbReference>
<comment type="caution">
    <text evidence="2">The sequence shown here is derived from an EMBL/GenBank/DDBJ whole genome shotgun (WGS) entry which is preliminary data.</text>
</comment>
<dbReference type="Pfam" id="PF13676">
    <property type="entry name" value="TIR_2"/>
    <property type="match status" value="1"/>
</dbReference>
<name>A0ABT5W8S3_9BACL</name>
<accession>A0ABT5W8S3</accession>
<evidence type="ECO:0000259" key="1">
    <source>
        <dbReference type="PROSITE" id="PS50104"/>
    </source>
</evidence>
<proteinExistence type="predicted"/>
<feature type="domain" description="TIR" evidence="1">
    <location>
        <begin position="134"/>
        <end position="267"/>
    </location>
</feature>
<dbReference type="Proteomes" id="UP001213979">
    <property type="component" value="Unassembled WGS sequence"/>
</dbReference>
<dbReference type="InterPro" id="IPR035897">
    <property type="entry name" value="Toll_tir_struct_dom_sf"/>
</dbReference>
<sequence>MKSYVFSLSYAERTKEKEFIKDILRRYDTNQLVGAGIYVSNNPYNFQLLLHLNFSIDTAEFENWLNENYPDKKRRFNYFHTDIFEAMPSKGYNIATFIDEDSVDEVIVSNSNHIFLFPEKSELNKIWDSDVLKEDFTIFLSHSSKDKPLVDVIFNKLQVHEIKAWYDKYEIQLGDSIVDKINEGLENSDLGIICISKNFLNSSTGWTKSELNYFIQRRMRSGKVDFICLNFDVEHSDLPPLVQEYRYIDMRENDSLDILIDTLKERIGRSRNMLQ</sequence>
<protein>
    <submittedName>
        <fullName evidence="2">Toll/interleukin-1 receptor domain-containing protein</fullName>
    </submittedName>
</protein>
<dbReference type="InterPro" id="IPR000157">
    <property type="entry name" value="TIR_dom"/>
</dbReference>
<organism evidence="2 3">
    <name type="scientific">Anoxybacteroides rupiense</name>
    <dbReference type="NCBI Taxonomy" id="311460"/>
    <lineage>
        <taxon>Bacteria</taxon>
        <taxon>Bacillati</taxon>
        <taxon>Bacillota</taxon>
        <taxon>Bacilli</taxon>
        <taxon>Bacillales</taxon>
        <taxon>Anoxybacillaceae</taxon>
        <taxon>Anoxybacteroides</taxon>
    </lineage>
</organism>
<keyword evidence="2" id="KW-0675">Receptor</keyword>
<reference evidence="2 3" key="1">
    <citation type="submission" date="2023-01" db="EMBL/GenBank/DDBJ databases">
        <title>Genome-based reclassification of Anoxybacillus geothermalis as a later heterotypic synonym of Anoxybacillus rupiensis.</title>
        <authorList>
            <person name="Inan Bektas K."/>
            <person name="Canakci S."/>
            <person name="Belduz A.A."/>
            <person name="Guler H.H."/>
        </authorList>
    </citation>
    <scope>NUCLEOTIDE SEQUENCE [LARGE SCALE GENOMIC DNA]</scope>
    <source>
        <strain evidence="2 3">DSM 17127</strain>
    </source>
</reference>
<evidence type="ECO:0000313" key="2">
    <source>
        <dbReference type="EMBL" id="MDE8565726.1"/>
    </source>
</evidence>
<dbReference type="SUPFAM" id="SSF52200">
    <property type="entry name" value="Toll/Interleukin receptor TIR domain"/>
    <property type="match status" value="1"/>
</dbReference>
<gene>
    <name evidence="2" type="ORF">PNH38_17990</name>
</gene>
<keyword evidence="3" id="KW-1185">Reference proteome</keyword>
<evidence type="ECO:0000313" key="3">
    <source>
        <dbReference type="Proteomes" id="UP001213979"/>
    </source>
</evidence>
<dbReference type="EMBL" id="JAQOTG010000037">
    <property type="protein sequence ID" value="MDE8565726.1"/>
    <property type="molecule type" value="Genomic_DNA"/>
</dbReference>
<dbReference type="Gene3D" id="3.40.50.10140">
    <property type="entry name" value="Toll/interleukin-1 receptor homology (TIR) domain"/>
    <property type="match status" value="1"/>
</dbReference>